<dbReference type="Gene3D" id="3.40.50.2300">
    <property type="match status" value="1"/>
</dbReference>
<accession>A0A0K1EQP3</accession>
<evidence type="ECO:0000313" key="5">
    <source>
        <dbReference type="Proteomes" id="UP000067626"/>
    </source>
</evidence>
<name>A0A0K1EQP3_CHOCO</name>
<evidence type="ECO:0000259" key="3">
    <source>
        <dbReference type="PROSITE" id="PS50110"/>
    </source>
</evidence>
<dbReference type="PROSITE" id="PS50110">
    <property type="entry name" value="RESPONSE_REGULATORY"/>
    <property type="match status" value="1"/>
</dbReference>
<reference evidence="4 5" key="1">
    <citation type="submission" date="2015-07" db="EMBL/GenBank/DDBJ databases">
        <title>Genome analysis of myxobacterium Chondromyces crocatus Cm c5 reveals a high potential for natural compound synthesis and the genetic basis for the loss of fruiting body formation.</title>
        <authorList>
            <person name="Zaburannyi N."/>
            <person name="Bunk B."/>
            <person name="Maier J."/>
            <person name="Overmann J."/>
            <person name="Mueller R."/>
        </authorList>
    </citation>
    <scope>NUCLEOTIDE SEQUENCE [LARGE SCALE GENOMIC DNA]</scope>
    <source>
        <strain evidence="4 5">Cm c5</strain>
    </source>
</reference>
<dbReference type="GO" id="GO:0000155">
    <property type="term" value="F:phosphorelay sensor kinase activity"/>
    <property type="evidence" value="ECO:0007669"/>
    <property type="project" value="TreeGrafter"/>
</dbReference>
<evidence type="ECO:0000256" key="2">
    <source>
        <dbReference type="PROSITE-ProRule" id="PRU00169"/>
    </source>
</evidence>
<gene>
    <name evidence="4" type="primary">cheY</name>
    <name evidence="4" type="ORF">CMC5_073570</name>
</gene>
<organism evidence="4 5">
    <name type="scientific">Chondromyces crocatus</name>
    <dbReference type="NCBI Taxonomy" id="52"/>
    <lineage>
        <taxon>Bacteria</taxon>
        <taxon>Pseudomonadati</taxon>
        <taxon>Myxococcota</taxon>
        <taxon>Polyangia</taxon>
        <taxon>Polyangiales</taxon>
        <taxon>Polyangiaceae</taxon>
        <taxon>Chondromyces</taxon>
    </lineage>
</organism>
<dbReference type="PANTHER" id="PTHR43547">
    <property type="entry name" value="TWO-COMPONENT HISTIDINE KINASE"/>
    <property type="match status" value="1"/>
</dbReference>
<protein>
    <submittedName>
        <fullName evidence="4">Chemotaxis protein CheY</fullName>
    </submittedName>
</protein>
<keyword evidence="5" id="KW-1185">Reference proteome</keyword>
<dbReference type="SUPFAM" id="SSF52172">
    <property type="entry name" value="CheY-like"/>
    <property type="match status" value="1"/>
</dbReference>
<dbReference type="AlphaFoldDB" id="A0A0K1EQP3"/>
<dbReference type="KEGG" id="ccro:CMC5_073570"/>
<dbReference type="InterPro" id="IPR001789">
    <property type="entry name" value="Sig_transdc_resp-reg_receiver"/>
</dbReference>
<sequence>MTGVDEIKKRILVVEDEQDVAFMIARFLGTEYDVAVAMNGQQGLEMAFDEPRPELIITDVMMPKLDGISMVKRIRERDPNRKTPVIFLTAKSAPMDIVAGIQAGAKHYITKPFQFDELRKKVRKVLTGR</sequence>
<dbReference type="InterPro" id="IPR011006">
    <property type="entry name" value="CheY-like_superfamily"/>
</dbReference>
<evidence type="ECO:0000256" key="1">
    <source>
        <dbReference type="ARBA" id="ARBA00022553"/>
    </source>
</evidence>
<dbReference type="Proteomes" id="UP000067626">
    <property type="component" value="Chromosome"/>
</dbReference>
<dbReference type="STRING" id="52.CMC5_073570"/>
<dbReference type="SMART" id="SM00448">
    <property type="entry name" value="REC"/>
    <property type="match status" value="1"/>
</dbReference>
<dbReference type="PANTHER" id="PTHR43547:SF2">
    <property type="entry name" value="HYBRID SIGNAL TRANSDUCTION HISTIDINE KINASE C"/>
    <property type="match status" value="1"/>
</dbReference>
<dbReference type="CDD" id="cd17574">
    <property type="entry name" value="REC_OmpR"/>
    <property type="match status" value="1"/>
</dbReference>
<dbReference type="EMBL" id="CP012159">
    <property type="protein sequence ID" value="AKT43129.1"/>
    <property type="molecule type" value="Genomic_DNA"/>
</dbReference>
<proteinExistence type="predicted"/>
<keyword evidence="1 2" id="KW-0597">Phosphoprotein</keyword>
<feature type="domain" description="Response regulatory" evidence="3">
    <location>
        <begin position="10"/>
        <end position="126"/>
    </location>
</feature>
<dbReference type="Pfam" id="PF00072">
    <property type="entry name" value="Response_reg"/>
    <property type="match status" value="1"/>
</dbReference>
<feature type="modified residue" description="4-aspartylphosphate" evidence="2">
    <location>
        <position position="59"/>
    </location>
</feature>
<evidence type="ECO:0000313" key="4">
    <source>
        <dbReference type="EMBL" id="AKT43129.1"/>
    </source>
</evidence>